<feature type="compositionally biased region" description="Polar residues" evidence="1">
    <location>
        <begin position="60"/>
        <end position="85"/>
    </location>
</feature>
<gene>
    <name evidence="3" type="ORF">A2896_03020</name>
</gene>
<dbReference type="Proteomes" id="UP000178647">
    <property type="component" value="Unassembled WGS sequence"/>
</dbReference>
<sequence length="269" mass="28941">MNSQKGQVEIVVFLLVIIGAVVLFFIFSKPGNKETPKSNTSPTISSPASPASSEQEEPTNNSASPSQAADYNPPYRSNGQPSGGLSASTRIVAVSLDTDEKAVCRYSDVSNLGYGAMKVFAHTDSTFHYTDIAGLSEGRGYIYYVKCADAYGNTNTDDLMIYFYVKAPDDLISPVLSNQYPTGTVLPRGTTQTMIGISTNELASCRYDSRQGTSYDSMSKSLADDGTKKYHTAQVTGLIAGSNYNYFVRCKDTAGNVNTGDVMISFSVQ</sequence>
<organism evidence="3 4">
    <name type="scientific">Candidatus Nealsonbacteria bacterium RIFCSPLOWO2_01_FULL_43_32</name>
    <dbReference type="NCBI Taxonomy" id="1801672"/>
    <lineage>
        <taxon>Bacteria</taxon>
        <taxon>Candidatus Nealsoniibacteriota</taxon>
    </lineage>
</organism>
<evidence type="ECO:0008006" key="5">
    <source>
        <dbReference type="Google" id="ProtNLM"/>
    </source>
</evidence>
<evidence type="ECO:0000313" key="3">
    <source>
        <dbReference type="EMBL" id="OGZ23892.1"/>
    </source>
</evidence>
<reference evidence="3 4" key="1">
    <citation type="journal article" date="2016" name="Nat. Commun.">
        <title>Thousands of microbial genomes shed light on interconnected biogeochemical processes in an aquifer system.</title>
        <authorList>
            <person name="Anantharaman K."/>
            <person name="Brown C.T."/>
            <person name="Hug L.A."/>
            <person name="Sharon I."/>
            <person name="Castelle C.J."/>
            <person name="Probst A.J."/>
            <person name="Thomas B.C."/>
            <person name="Singh A."/>
            <person name="Wilkins M.J."/>
            <person name="Karaoz U."/>
            <person name="Brodie E.L."/>
            <person name="Williams K.H."/>
            <person name="Hubbard S.S."/>
            <person name="Banfield J.F."/>
        </authorList>
    </citation>
    <scope>NUCLEOTIDE SEQUENCE [LARGE SCALE GENOMIC DNA]</scope>
</reference>
<feature type="compositionally biased region" description="Low complexity" evidence="1">
    <location>
        <begin position="38"/>
        <end position="53"/>
    </location>
</feature>
<keyword evidence="2" id="KW-0472">Membrane</keyword>
<dbReference type="EMBL" id="MHMH01000022">
    <property type="protein sequence ID" value="OGZ23892.1"/>
    <property type="molecule type" value="Genomic_DNA"/>
</dbReference>
<keyword evidence="2" id="KW-0812">Transmembrane</keyword>
<comment type="caution">
    <text evidence="3">The sequence shown here is derived from an EMBL/GenBank/DDBJ whole genome shotgun (WGS) entry which is preliminary data.</text>
</comment>
<evidence type="ECO:0000256" key="1">
    <source>
        <dbReference type="SAM" id="MobiDB-lite"/>
    </source>
</evidence>
<evidence type="ECO:0000256" key="2">
    <source>
        <dbReference type="SAM" id="Phobius"/>
    </source>
</evidence>
<feature type="region of interest" description="Disordered" evidence="1">
    <location>
        <begin position="33"/>
        <end position="85"/>
    </location>
</feature>
<evidence type="ECO:0000313" key="4">
    <source>
        <dbReference type="Proteomes" id="UP000178647"/>
    </source>
</evidence>
<feature type="transmembrane region" description="Helical" evidence="2">
    <location>
        <begin position="6"/>
        <end position="27"/>
    </location>
</feature>
<dbReference type="AlphaFoldDB" id="A0A1G2EE46"/>
<proteinExistence type="predicted"/>
<protein>
    <recommendedName>
        <fullName evidence="5">Fibronectin type-III domain-containing protein</fullName>
    </recommendedName>
</protein>
<dbReference type="STRING" id="1801672.A2896_03020"/>
<name>A0A1G2EE46_9BACT</name>
<keyword evidence="2" id="KW-1133">Transmembrane helix</keyword>
<accession>A0A1G2EE46</accession>